<organism evidence="9 10">
    <name type="scientific">Aspergillus pseudoustus</name>
    <dbReference type="NCBI Taxonomy" id="1810923"/>
    <lineage>
        <taxon>Eukaryota</taxon>
        <taxon>Fungi</taxon>
        <taxon>Dikarya</taxon>
        <taxon>Ascomycota</taxon>
        <taxon>Pezizomycotina</taxon>
        <taxon>Eurotiomycetes</taxon>
        <taxon>Eurotiomycetidae</taxon>
        <taxon>Eurotiales</taxon>
        <taxon>Aspergillaceae</taxon>
        <taxon>Aspergillus</taxon>
        <taxon>Aspergillus subgen. Nidulantes</taxon>
    </lineage>
</organism>
<proteinExistence type="predicted"/>
<evidence type="ECO:0000313" key="9">
    <source>
        <dbReference type="EMBL" id="KAL2840788.1"/>
    </source>
</evidence>
<dbReference type="SUPFAM" id="SSF103473">
    <property type="entry name" value="MFS general substrate transporter"/>
    <property type="match status" value="1"/>
</dbReference>
<protein>
    <submittedName>
        <fullName evidence="9">Major facilitator superfamily domain-containing protein</fullName>
    </submittedName>
</protein>
<reference evidence="9 10" key="1">
    <citation type="submission" date="2024-07" db="EMBL/GenBank/DDBJ databases">
        <title>Section-level genome sequencing and comparative genomics of Aspergillus sections Usti and Cavernicolus.</title>
        <authorList>
            <consortium name="Lawrence Berkeley National Laboratory"/>
            <person name="Nybo J.L."/>
            <person name="Vesth T.C."/>
            <person name="Theobald S."/>
            <person name="Frisvad J.C."/>
            <person name="Larsen T.O."/>
            <person name="Kjaerboelling I."/>
            <person name="Rothschild-Mancinelli K."/>
            <person name="Lyhne E.K."/>
            <person name="Kogle M.E."/>
            <person name="Barry K."/>
            <person name="Clum A."/>
            <person name="Na H."/>
            <person name="Ledsgaard L."/>
            <person name="Lin J."/>
            <person name="Lipzen A."/>
            <person name="Kuo A."/>
            <person name="Riley R."/>
            <person name="Mondo S."/>
            <person name="Labutti K."/>
            <person name="Haridas S."/>
            <person name="Pangalinan J."/>
            <person name="Salamov A.A."/>
            <person name="Simmons B.A."/>
            <person name="Magnuson J.K."/>
            <person name="Chen J."/>
            <person name="Drula E."/>
            <person name="Henrissat B."/>
            <person name="Wiebenga A."/>
            <person name="Lubbers R.J."/>
            <person name="Gomes A.C."/>
            <person name="Makela M.R."/>
            <person name="Stajich J."/>
            <person name="Grigoriev I.V."/>
            <person name="Mortensen U.H."/>
            <person name="De Vries R.P."/>
            <person name="Baker S.E."/>
            <person name="Andersen M.R."/>
        </authorList>
    </citation>
    <scope>NUCLEOTIDE SEQUENCE [LARGE SCALE GENOMIC DNA]</scope>
    <source>
        <strain evidence="9 10">CBS 123904</strain>
    </source>
</reference>
<dbReference type="EMBL" id="JBFXLU010000117">
    <property type="protein sequence ID" value="KAL2840788.1"/>
    <property type="molecule type" value="Genomic_DNA"/>
</dbReference>
<keyword evidence="5 7" id="KW-0472">Membrane</keyword>
<keyword evidence="2" id="KW-0813">Transport</keyword>
<evidence type="ECO:0000256" key="3">
    <source>
        <dbReference type="ARBA" id="ARBA00022692"/>
    </source>
</evidence>
<feature type="transmembrane region" description="Helical" evidence="7">
    <location>
        <begin position="244"/>
        <end position="264"/>
    </location>
</feature>
<feature type="transmembrane region" description="Helical" evidence="7">
    <location>
        <begin position="209"/>
        <end position="232"/>
    </location>
</feature>
<dbReference type="Proteomes" id="UP001610446">
    <property type="component" value="Unassembled WGS sequence"/>
</dbReference>
<evidence type="ECO:0000256" key="1">
    <source>
        <dbReference type="ARBA" id="ARBA00004141"/>
    </source>
</evidence>
<feature type="transmembrane region" description="Helical" evidence="7">
    <location>
        <begin position="149"/>
        <end position="168"/>
    </location>
</feature>
<evidence type="ECO:0000256" key="5">
    <source>
        <dbReference type="ARBA" id="ARBA00023136"/>
    </source>
</evidence>
<evidence type="ECO:0000256" key="6">
    <source>
        <dbReference type="SAM" id="MobiDB-lite"/>
    </source>
</evidence>
<dbReference type="InterPro" id="IPR036259">
    <property type="entry name" value="MFS_trans_sf"/>
</dbReference>
<evidence type="ECO:0000259" key="8">
    <source>
        <dbReference type="PROSITE" id="PS50850"/>
    </source>
</evidence>
<dbReference type="Pfam" id="PF07690">
    <property type="entry name" value="MFS_1"/>
    <property type="match status" value="1"/>
</dbReference>
<gene>
    <name evidence="9" type="ORF">BJY01DRAFT_257270</name>
</gene>
<feature type="region of interest" description="Disordered" evidence="6">
    <location>
        <begin position="1"/>
        <end position="40"/>
    </location>
</feature>
<feature type="transmembrane region" description="Helical" evidence="7">
    <location>
        <begin position="174"/>
        <end position="197"/>
    </location>
</feature>
<name>A0ABR4JL74_9EURO</name>
<dbReference type="PANTHER" id="PTHR43791">
    <property type="entry name" value="PERMEASE-RELATED"/>
    <property type="match status" value="1"/>
</dbReference>
<comment type="subcellular location">
    <subcellularLocation>
        <location evidence="1">Membrane</location>
        <topology evidence="1">Multi-pass membrane protein</topology>
    </subcellularLocation>
</comment>
<dbReference type="InterPro" id="IPR020846">
    <property type="entry name" value="MFS_dom"/>
</dbReference>
<dbReference type="Gene3D" id="1.20.1250.20">
    <property type="entry name" value="MFS general substrate transporter like domains"/>
    <property type="match status" value="2"/>
</dbReference>
<feature type="transmembrane region" description="Helical" evidence="7">
    <location>
        <begin position="473"/>
        <end position="494"/>
    </location>
</feature>
<feature type="domain" description="Major facilitator superfamily (MFS) profile" evidence="8">
    <location>
        <begin position="77"/>
        <end position="499"/>
    </location>
</feature>
<dbReference type="InterPro" id="IPR011701">
    <property type="entry name" value="MFS"/>
</dbReference>
<evidence type="ECO:0000313" key="10">
    <source>
        <dbReference type="Proteomes" id="UP001610446"/>
    </source>
</evidence>
<evidence type="ECO:0000256" key="4">
    <source>
        <dbReference type="ARBA" id="ARBA00022989"/>
    </source>
</evidence>
<comment type="caution">
    <text evidence="9">The sequence shown here is derived from an EMBL/GenBank/DDBJ whole genome shotgun (WGS) entry which is preliminary data.</text>
</comment>
<feature type="transmembrane region" description="Helical" evidence="7">
    <location>
        <begin position="354"/>
        <end position="373"/>
    </location>
</feature>
<keyword evidence="3 7" id="KW-0812">Transmembrane</keyword>
<evidence type="ECO:0000256" key="7">
    <source>
        <dbReference type="SAM" id="Phobius"/>
    </source>
</evidence>
<keyword evidence="4 7" id="KW-1133">Transmembrane helix</keyword>
<sequence length="561" mass="62874">MGLLNSLRFGGAQRGSPTETDVEQAVHDAPSSKNNEESPAVVVRSHTDAVDDNRVAFLDTFTPAEQKKIIRKIDRRILIMAGVIYLVKQIDVNNAASVKVLAVDQPTNILVQLKMTSDQYNWVQSIYYISYIIFELPSNLFLKLMTPRVFQTRICFLWGLVLACHAAVHNKEGLYAARFFLGIAEAGLFPSLITHLCNWYRSDEMGKPIMWLFGIFNLAGVLGSLLVYGIAYLDGKQGLSSWQWVFLIEGVATMAFAGLIWAVYPDYPKSPRTEKWLTPREQEFVELRLTENAPKTQDASFSWAEAIETLKDLRMWSFMMAQVCMNTGGFGLTWFLPTIVTNLGFAGLPRNQLLMIPPAAAGIIALIVAAWLLKRAFLPRPVLTLIIVALEIITFSIFLASRTRGAIYTACVLGSMFSACLAVPFWAWRTSSLRGTTGTAFAMGLQSGVGQLGGVIGPQIFRSKFAADGYRTSYAICVGALGGCFLFNCLSWYLTRNLEWDVHRIRRQRIKAEKQGRLFTEDEVKFFDERERFTTGLKKKLITDKTCSGETRRGRASHIVR</sequence>
<accession>A0ABR4JL74</accession>
<feature type="transmembrane region" description="Helical" evidence="7">
    <location>
        <begin position="406"/>
        <end position="428"/>
    </location>
</feature>
<evidence type="ECO:0000256" key="2">
    <source>
        <dbReference type="ARBA" id="ARBA00022448"/>
    </source>
</evidence>
<feature type="transmembrane region" description="Helical" evidence="7">
    <location>
        <begin position="382"/>
        <end position="400"/>
    </location>
</feature>
<feature type="transmembrane region" description="Helical" evidence="7">
    <location>
        <begin position="323"/>
        <end position="348"/>
    </location>
</feature>
<dbReference type="PANTHER" id="PTHR43791:SF91">
    <property type="entry name" value="MAJOR FACILITATOR SUPERFAMILY (MFS) PROFILE DOMAIN-CONTAINING PROTEIN-RELATED"/>
    <property type="match status" value="1"/>
</dbReference>
<keyword evidence="10" id="KW-1185">Reference proteome</keyword>
<dbReference type="PROSITE" id="PS50850">
    <property type="entry name" value="MFS"/>
    <property type="match status" value="1"/>
</dbReference>